<sequence length="47" mass="5702">MNKFKDFQYKENDIYSSCGFNIKNETNARKKKFEHQHQIHSKDPLLT</sequence>
<protein>
    <submittedName>
        <fullName evidence="1">Uncharacterized protein</fullName>
    </submittedName>
</protein>
<keyword evidence="2" id="KW-1185">Reference proteome</keyword>
<evidence type="ECO:0000313" key="2">
    <source>
        <dbReference type="Proteomes" id="UP001290455"/>
    </source>
</evidence>
<proteinExistence type="predicted"/>
<dbReference type="Proteomes" id="UP001290455">
    <property type="component" value="Unassembled WGS sequence"/>
</dbReference>
<gene>
    <name evidence="1" type="ORF">SM124_16545</name>
</gene>
<organism evidence="1 2">
    <name type="scientific">Robertmurraya mangrovi</name>
    <dbReference type="NCBI Taxonomy" id="3098077"/>
    <lineage>
        <taxon>Bacteria</taxon>
        <taxon>Bacillati</taxon>
        <taxon>Bacillota</taxon>
        <taxon>Bacilli</taxon>
        <taxon>Bacillales</taxon>
        <taxon>Bacillaceae</taxon>
        <taxon>Robertmurraya</taxon>
    </lineage>
</organism>
<reference evidence="1 2" key="1">
    <citation type="submission" date="2023-11" db="EMBL/GenBank/DDBJ databases">
        <title>Bacillus jintuensis, isolated from a mudflat on the Beibu Gulf coast.</title>
        <authorList>
            <person name="Li M."/>
        </authorList>
    </citation>
    <scope>NUCLEOTIDE SEQUENCE [LARGE SCALE GENOMIC DNA]</scope>
    <source>
        <strain evidence="1 2">31A1R</strain>
    </source>
</reference>
<dbReference type="EMBL" id="JAXOFX010000012">
    <property type="protein sequence ID" value="MDZ5473329.1"/>
    <property type="molecule type" value="Genomic_DNA"/>
</dbReference>
<comment type="caution">
    <text evidence="1">The sequence shown here is derived from an EMBL/GenBank/DDBJ whole genome shotgun (WGS) entry which is preliminary data.</text>
</comment>
<accession>A0ABU5J1N0</accession>
<name>A0ABU5J1N0_9BACI</name>
<evidence type="ECO:0000313" key="1">
    <source>
        <dbReference type="EMBL" id="MDZ5473329.1"/>
    </source>
</evidence>